<reference evidence="3 4" key="2">
    <citation type="submission" date="2007-01" db="EMBL/GenBank/DDBJ databases">
        <title>Sequencing of the draft genome and assembly of Thermosinus carboxydivorans Nor1.</title>
        <authorList>
            <consortium name="US DOE Joint Genome Institute (JGI-PGF)"/>
            <person name="Copeland A."/>
            <person name="Lucas S."/>
            <person name="Lapidus A."/>
            <person name="Barry K."/>
            <person name="Glavina del Rio T."/>
            <person name="Dalin E."/>
            <person name="Tice H."/>
            <person name="Bruce D."/>
            <person name="Pitluck S."/>
            <person name="Richardson P."/>
        </authorList>
    </citation>
    <scope>NUCLEOTIDE SEQUENCE [LARGE SCALE GENOMIC DNA]</scope>
    <source>
        <strain evidence="3 4">Nor1</strain>
    </source>
</reference>
<evidence type="ECO:0000313" key="3">
    <source>
        <dbReference type="EMBL" id="EAX47364.1"/>
    </source>
</evidence>
<evidence type="ECO:0000259" key="2">
    <source>
        <dbReference type="Pfam" id="PF23981"/>
    </source>
</evidence>
<dbReference type="AlphaFoldDB" id="A1HRP4"/>
<protein>
    <recommendedName>
        <fullName evidence="2">DUF7305 domain-containing protein</fullName>
    </recommendedName>
</protein>
<keyword evidence="1" id="KW-0472">Membrane</keyword>
<dbReference type="RefSeq" id="WP_007289690.1">
    <property type="nucleotide sequence ID" value="NZ_AAWL01000011.1"/>
</dbReference>
<evidence type="ECO:0000256" key="1">
    <source>
        <dbReference type="SAM" id="Phobius"/>
    </source>
</evidence>
<dbReference type="Proteomes" id="UP000005139">
    <property type="component" value="Unassembled WGS sequence"/>
</dbReference>
<evidence type="ECO:0000313" key="4">
    <source>
        <dbReference type="Proteomes" id="UP000005139"/>
    </source>
</evidence>
<keyword evidence="1" id="KW-1133">Transmembrane helix</keyword>
<accession>A1HRP4</accession>
<gene>
    <name evidence="3" type="ORF">TcarDRAFT_1382</name>
</gene>
<dbReference type="EMBL" id="AAWL01000011">
    <property type="protein sequence ID" value="EAX47364.1"/>
    <property type="molecule type" value="Genomic_DNA"/>
</dbReference>
<name>A1HRP4_9FIRM</name>
<keyword evidence="1" id="KW-0812">Transmembrane</keyword>
<feature type="domain" description="DUF7305" evidence="2">
    <location>
        <begin position="215"/>
        <end position="328"/>
    </location>
</feature>
<comment type="caution">
    <text evidence="3">The sequence shown here is derived from an EMBL/GenBank/DDBJ whole genome shotgun (WGS) entry which is preliminary data.</text>
</comment>
<reference evidence="3 4" key="1">
    <citation type="submission" date="2007-01" db="EMBL/GenBank/DDBJ databases">
        <title>Annotation of the draft genome assembly of Thermosinus carboxydivorans Nor1.</title>
        <authorList>
            <consortium name="US DOE Joint Genome Institute (JGI-ORNL)"/>
            <person name="Larimer F."/>
            <person name="Land M."/>
            <person name="Hauser L."/>
        </authorList>
    </citation>
    <scope>NUCLEOTIDE SEQUENCE [LARGE SCALE GENOMIC DNA]</scope>
    <source>
        <strain evidence="3 4">Nor1</strain>
    </source>
</reference>
<feature type="transmembrane region" description="Helical" evidence="1">
    <location>
        <begin position="7"/>
        <end position="30"/>
    </location>
</feature>
<organism evidence="3 4">
    <name type="scientific">Thermosinus carboxydivorans Nor1</name>
    <dbReference type="NCBI Taxonomy" id="401526"/>
    <lineage>
        <taxon>Bacteria</taxon>
        <taxon>Bacillati</taxon>
        <taxon>Bacillota</taxon>
        <taxon>Negativicutes</taxon>
        <taxon>Selenomonadales</taxon>
        <taxon>Sporomusaceae</taxon>
        <taxon>Thermosinus</taxon>
    </lineage>
</organism>
<dbReference type="Pfam" id="PF23981">
    <property type="entry name" value="DUF7305"/>
    <property type="match status" value="1"/>
</dbReference>
<keyword evidence="4" id="KW-1185">Reference proteome</keyword>
<proteinExistence type="predicted"/>
<dbReference type="eggNOG" id="COG4726">
    <property type="taxonomic scope" value="Bacteria"/>
</dbReference>
<sequence length="359" mass="37178" precursor="true">MLNQKGSAAIMAIGVMIVLGLFAVAILPMVTNEVKFSKINSDAIEAQFAAEAGAKRAISAFNKQATDWSWLNSTQNLIKNVSNKTYVVTVNPVPVGSPSPGTYTVVSIGTVNGVSRKVAVEVTVSGGGKLNDGQGANSLIFDKAIFAGANLSLDQHANITGSIAANGTIFVDKHSTITGNKEENAGISPLPSYGSGGKFDPALYNKGAAFPWPSGGKYTLSQPLYYVSDNLTINKNTLLDVTTANGTTIIYVKGNVVIDQNVDIASGDNILLIAAGSVAISQNLNKNNSSYGNLVIVAQGNNNADKAVLIEQNTNITGGVYANGSIAIAQNADIAYSQEVINAFTLPGSGTGGVSVTWQ</sequence>
<dbReference type="InterPro" id="IPR055729">
    <property type="entry name" value="DUF7305"/>
</dbReference>